<evidence type="ECO:0000256" key="1">
    <source>
        <dbReference type="SAM" id="MobiDB-lite"/>
    </source>
</evidence>
<protein>
    <submittedName>
        <fullName evidence="3">Uncharacterized protein</fullName>
    </submittedName>
</protein>
<organism evidence="2 3">
    <name type="scientific">Macrostomum lignano</name>
    <dbReference type="NCBI Taxonomy" id="282301"/>
    <lineage>
        <taxon>Eukaryota</taxon>
        <taxon>Metazoa</taxon>
        <taxon>Spiralia</taxon>
        <taxon>Lophotrochozoa</taxon>
        <taxon>Platyhelminthes</taxon>
        <taxon>Rhabditophora</taxon>
        <taxon>Macrostomorpha</taxon>
        <taxon>Macrostomida</taxon>
        <taxon>Macrostomidae</taxon>
        <taxon>Macrostomum</taxon>
    </lineage>
</organism>
<evidence type="ECO:0000313" key="2">
    <source>
        <dbReference type="Proteomes" id="UP000095280"/>
    </source>
</evidence>
<feature type="region of interest" description="Disordered" evidence="1">
    <location>
        <begin position="51"/>
        <end position="160"/>
    </location>
</feature>
<dbReference type="Proteomes" id="UP000095280">
    <property type="component" value="Unplaced"/>
</dbReference>
<reference evidence="3" key="1">
    <citation type="submission" date="2016-11" db="UniProtKB">
        <authorList>
            <consortium name="WormBaseParasite"/>
        </authorList>
    </citation>
    <scope>IDENTIFICATION</scope>
</reference>
<sequence>MDQLAERVAERLDRSVARVLRDSTAAAEARPRCGYGGEGRLVEEDFVAEEAASKAQFGRSSPLTEARGGRHPGGRPANRAEGISSESASRLPLAAERKRNKKRLRRERLRLRSTGAGPPGWAGHPMLRQAPMIDVDGAVPDTGSGSINEGSDLDPGKILV</sequence>
<dbReference type="AlphaFoldDB" id="A0A1I8FHW9"/>
<feature type="compositionally biased region" description="Basic residues" evidence="1">
    <location>
        <begin position="98"/>
        <end position="111"/>
    </location>
</feature>
<evidence type="ECO:0000313" key="3">
    <source>
        <dbReference type="WBParaSite" id="maker-unitig_35475-snap-gene-0.2-mRNA-1"/>
    </source>
</evidence>
<proteinExistence type="predicted"/>
<dbReference type="WBParaSite" id="maker-unitig_35475-snap-gene-0.2-mRNA-1">
    <property type="protein sequence ID" value="maker-unitig_35475-snap-gene-0.2-mRNA-1"/>
    <property type="gene ID" value="maker-unitig_35475-snap-gene-0.2"/>
</dbReference>
<name>A0A1I8FHW9_9PLAT</name>
<accession>A0A1I8FHW9</accession>
<keyword evidence="2" id="KW-1185">Reference proteome</keyword>